<evidence type="ECO:0000313" key="3">
    <source>
        <dbReference type="EMBL" id="PWN35218.1"/>
    </source>
</evidence>
<feature type="domain" description="FAD/NAD(P)-binding" evidence="2">
    <location>
        <begin position="280"/>
        <end position="456"/>
    </location>
</feature>
<dbReference type="GO" id="GO:0050660">
    <property type="term" value="F:flavin adenine dinucleotide binding"/>
    <property type="evidence" value="ECO:0007669"/>
    <property type="project" value="TreeGrafter"/>
</dbReference>
<proteinExistence type="predicted"/>
<dbReference type="GeneID" id="37024058"/>
<dbReference type="GO" id="GO:0004174">
    <property type="term" value="F:electron-transferring-flavoprotein dehydrogenase activity"/>
    <property type="evidence" value="ECO:0007669"/>
    <property type="project" value="TreeGrafter"/>
</dbReference>
<reference evidence="3 4" key="1">
    <citation type="journal article" date="2018" name="Mol. Biol. Evol.">
        <title>Broad Genomic Sampling Reveals a Smut Pathogenic Ancestry of the Fungal Clade Ustilaginomycotina.</title>
        <authorList>
            <person name="Kijpornyongpan T."/>
            <person name="Mondo S.J."/>
            <person name="Barry K."/>
            <person name="Sandor L."/>
            <person name="Lee J."/>
            <person name="Lipzen A."/>
            <person name="Pangilinan J."/>
            <person name="LaButti K."/>
            <person name="Hainaut M."/>
            <person name="Henrissat B."/>
            <person name="Grigoriev I.V."/>
            <person name="Spatafora J.W."/>
            <person name="Aime M.C."/>
        </authorList>
    </citation>
    <scope>NUCLEOTIDE SEQUENCE [LARGE SCALE GENOMIC DNA]</scope>
    <source>
        <strain evidence="3 4">MCA 3882</strain>
    </source>
</reference>
<keyword evidence="4" id="KW-1185">Reference proteome</keyword>
<feature type="compositionally biased region" description="Basic and acidic residues" evidence="1">
    <location>
        <begin position="127"/>
        <end position="137"/>
    </location>
</feature>
<name>A0A316VDS1_9BASI</name>
<dbReference type="PANTHER" id="PTHR43735:SF2">
    <property type="entry name" value="FE-REGULATED PROTEIN 8"/>
    <property type="match status" value="1"/>
</dbReference>
<feature type="compositionally biased region" description="Low complexity" evidence="1">
    <location>
        <begin position="216"/>
        <end position="228"/>
    </location>
</feature>
<dbReference type="AlphaFoldDB" id="A0A316VDS1"/>
<evidence type="ECO:0000313" key="4">
    <source>
        <dbReference type="Proteomes" id="UP000245771"/>
    </source>
</evidence>
<feature type="compositionally biased region" description="Polar residues" evidence="1">
    <location>
        <begin position="1"/>
        <end position="10"/>
    </location>
</feature>
<feature type="compositionally biased region" description="Basic and acidic residues" evidence="1">
    <location>
        <begin position="229"/>
        <end position="244"/>
    </location>
</feature>
<dbReference type="Proteomes" id="UP000245771">
    <property type="component" value="Unassembled WGS sequence"/>
</dbReference>
<dbReference type="RefSeq" id="XP_025355520.1">
    <property type="nucleotide sequence ID" value="XM_025502277.1"/>
</dbReference>
<feature type="compositionally biased region" description="Polar residues" evidence="1">
    <location>
        <begin position="21"/>
        <end position="30"/>
    </location>
</feature>
<evidence type="ECO:0000256" key="1">
    <source>
        <dbReference type="SAM" id="MobiDB-lite"/>
    </source>
</evidence>
<protein>
    <submittedName>
        <fullName evidence="3">FAD/NAD(P)-binding domain-containing protein</fullName>
    </submittedName>
</protein>
<dbReference type="Pfam" id="PF07992">
    <property type="entry name" value="Pyr_redox_2"/>
    <property type="match status" value="1"/>
</dbReference>
<feature type="region of interest" description="Disordered" evidence="1">
    <location>
        <begin position="1"/>
        <end position="30"/>
    </location>
</feature>
<dbReference type="Gene3D" id="3.50.50.60">
    <property type="entry name" value="FAD/NAD(P)-binding domain"/>
    <property type="match status" value="2"/>
</dbReference>
<dbReference type="InterPro" id="IPR036188">
    <property type="entry name" value="FAD/NAD-bd_sf"/>
</dbReference>
<feature type="compositionally biased region" description="Low complexity" evidence="1">
    <location>
        <begin position="177"/>
        <end position="195"/>
    </location>
</feature>
<dbReference type="GO" id="GO:0005737">
    <property type="term" value="C:cytoplasm"/>
    <property type="evidence" value="ECO:0007669"/>
    <property type="project" value="TreeGrafter"/>
</dbReference>
<organism evidence="3 4">
    <name type="scientific">Meira miltonrushii</name>
    <dbReference type="NCBI Taxonomy" id="1280837"/>
    <lineage>
        <taxon>Eukaryota</taxon>
        <taxon>Fungi</taxon>
        <taxon>Dikarya</taxon>
        <taxon>Basidiomycota</taxon>
        <taxon>Ustilaginomycotina</taxon>
        <taxon>Exobasidiomycetes</taxon>
        <taxon>Exobasidiales</taxon>
        <taxon>Brachybasidiaceae</taxon>
        <taxon>Meira</taxon>
    </lineage>
</organism>
<gene>
    <name evidence="3" type="ORF">FA14DRAFT_39044</name>
</gene>
<dbReference type="Gene3D" id="3.50.50.100">
    <property type="match status" value="1"/>
</dbReference>
<feature type="region of interest" description="Disordered" evidence="1">
    <location>
        <begin position="105"/>
        <end position="255"/>
    </location>
</feature>
<dbReference type="EMBL" id="KZ819603">
    <property type="protein sequence ID" value="PWN35218.1"/>
    <property type="molecule type" value="Genomic_DNA"/>
</dbReference>
<feature type="compositionally biased region" description="Basic and acidic residues" evidence="1">
    <location>
        <begin position="201"/>
        <end position="213"/>
    </location>
</feature>
<dbReference type="STRING" id="1280837.A0A316VDS1"/>
<dbReference type="InterPro" id="IPR023753">
    <property type="entry name" value="FAD/NAD-binding_dom"/>
</dbReference>
<dbReference type="PANTHER" id="PTHR43735">
    <property type="entry name" value="APOPTOSIS-INDUCING FACTOR 1"/>
    <property type="match status" value="1"/>
</dbReference>
<accession>A0A316VDS1</accession>
<sequence length="720" mass="77733">MSTSTSQPFAHQQLRRKTTQAHRTTLADSLGTSTSTKNVIVLGGSYGGMHAATVLANKLPPTHRVILIERNSHFNHLYVFPRFSTLPGHEHKAFIPYTSIFKDAPARSSETPRPVAGPSKGHTPPVETHENIDDGSRSTDSSQASLLGMGSLGGQRLRSKMSNFSDSSDESRHVARSRFGGSSASRSSSVDDNSSIFDTNDSLRIRQSRRGDEESSPSSSASSSYLSHSSERIKEQDGERDRAAKLAGTEGMGDALRIDAEASRAEEDLGRPEIEVEELSQAIEKGIDMEDVPSDDNTSTFEGSSPHLVLQANVTNITSTHVEVESVSTSSSKSVWSIDKVAIPFSHIVYALGSHLPDPLRTEARTKLHGIEWMQQFQSRVKDSEEIVLVGGGALGVEFATDIKSVHPEKSVTLIHSRKQLLPNFDPQVHEIAHKRLQELGVNVVLGERLALTEGCPRGSSVKQEQLDASSNDHRQGEVCLSSANKGGEGEQARNEGMCLGNGRKRVKTTHGKEFECDLLLLCTGQQPNSGLMAHLSPTSVDPSTRLVRVMRTLQVKVPDPNGSLAQMPFDARPPCGDCDCFLDKKAAGADDDQSTAVKGHDHDSTLSNVYAIGDVADAFGALNAGYQAWSMADTAAENIIRDIANASAASNAEKTQLQHFDPAANMLKLSLGLGKMVFQGAPDEKTGRPAVEVREDPSDLAVEGVWQFMAGMSTDDMYV</sequence>
<evidence type="ECO:0000259" key="2">
    <source>
        <dbReference type="Pfam" id="PF07992"/>
    </source>
</evidence>
<dbReference type="InParanoid" id="A0A316VDS1"/>
<dbReference type="OrthoDB" id="202203at2759"/>
<dbReference type="SUPFAM" id="SSF51905">
    <property type="entry name" value="FAD/NAD(P)-binding domain"/>
    <property type="match status" value="2"/>
</dbReference>